<accession>A0ABY6HL29</accession>
<evidence type="ECO:0000313" key="1">
    <source>
        <dbReference type="EMBL" id="UYP44220.1"/>
    </source>
</evidence>
<name>A0ABY6HL29_9ARCH</name>
<proteinExistence type="predicted"/>
<dbReference type="EMBL" id="CP104013">
    <property type="protein sequence ID" value="UYP44220.1"/>
    <property type="molecule type" value="Genomic_DNA"/>
</dbReference>
<dbReference type="InterPro" id="IPR024227">
    <property type="entry name" value="DUF3795"/>
</dbReference>
<organism evidence="1 2">
    <name type="scientific">Candidatus Lokiarchaeum ossiferum</name>
    <dbReference type="NCBI Taxonomy" id="2951803"/>
    <lineage>
        <taxon>Archaea</taxon>
        <taxon>Promethearchaeati</taxon>
        <taxon>Promethearchaeota</taxon>
        <taxon>Promethearchaeia</taxon>
        <taxon>Promethearchaeales</taxon>
        <taxon>Promethearchaeaceae</taxon>
        <taxon>Candidatus Lokiarchaeum</taxon>
    </lineage>
</organism>
<sequence>MEQLDSYCGIYCGSCFIRKSLKENDRKYIPEKWSWITDDIPLECKGCKSDTLFIGCQQCKIRQCASSKKMDFCNLCTDYESCELIKNLDSHAHPHHIVAKNSLKLIQEIGKEKWLENQIIRWKCQNCQYPFSWYETECEKCGEKLFNSTEEAKSL</sequence>
<gene>
    <name evidence="1" type="ORF">NEF87_000505</name>
</gene>
<protein>
    <recommendedName>
        <fullName evidence="3">DUF3795 domain-containing protein</fullName>
    </recommendedName>
</protein>
<dbReference type="Proteomes" id="UP001208689">
    <property type="component" value="Chromosome"/>
</dbReference>
<evidence type="ECO:0008006" key="3">
    <source>
        <dbReference type="Google" id="ProtNLM"/>
    </source>
</evidence>
<evidence type="ECO:0000313" key="2">
    <source>
        <dbReference type="Proteomes" id="UP001208689"/>
    </source>
</evidence>
<reference evidence="1" key="1">
    <citation type="submission" date="2022-09" db="EMBL/GenBank/DDBJ databases">
        <title>Actin cytoskeleton and complex cell architecture in an #Asgard archaeon.</title>
        <authorList>
            <person name="Ponce Toledo R.I."/>
            <person name="Schleper C."/>
            <person name="Rodrigues Oliveira T."/>
            <person name="Wollweber F."/>
            <person name="Xu J."/>
            <person name="Rittmann S."/>
            <person name="Klingl A."/>
            <person name="Pilhofer M."/>
        </authorList>
    </citation>
    <scope>NUCLEOTIDE SEQUENCE</scope>
    <source>
        <strain evidence="1">B-35</strain>
    </source>
</reference>
<keyword evidence="2" id="KW-1185">Reference proteome</keyword>
<dbReference type="Pfam" id="PF12675">
    <property type="entry name" value="DUF3795"/>
    <property type="match status" value="1"/>
</dbReference>